<dbReference type="EMBL" id="PEXU01000042">
    <property type="protein sequence ID" value="PIS42467.1"/>
    <property type="molecule type" value="Genomic_DNA"/>
</dbReference>
<comment type="catalytic activity">
    <reaction evidence="7">
        <text>adenosine + H2O + H(+) = inosine + NH4(+)</text>
        <dbReference type="Rhea" id="RHEA:24408"/>
        <dbReference type="ChEBI" id="CHEBI:15377"/>
        <dbReference type="ChEBI" id="CHEBI:15378"/>
        <dbReference type="ChEBI" id="CHEBI:16335"/>
        <dbReference type="ChEBI" id="CHEBI:17596"/>
        <dbReference type="ChEBI" id="CHEBI:28938"/>
        <dbReference type="EC" id="3.5.4.4"/>
    </reaction>
    <physiologicalReaction direction="left-to-right" evidence="7">
        <dbReference type="Rhea" id="RHEA:24409"/>
    </physiologicalReaction>
</comment>
<dbReference type="PANTHER" id="PTHR30616">
    <property type="entry name" value="UNCHARACTERIZED PROTEIN YFIH"/>
    <property type="match status" value="1"/>
</dbReference>
<dbReference type="InterPro" id="IPR011324">
    <property type="entry name" value="Cytotoxic_necrot_fac-like_cat"/>
</dbReference>
<comment type="catalytic activity">
    <reaction evidence="1">
        <text>inosine + phosphate = alpha-D-ribose 1-phosphate + hypoxanthine</text>
        <dbReference type="Rhea" id="RHEA:27646"/>
        <dbReference type="ChEBI" id="CHEBI:17368"/>
        <dbReference type="ChEBI" id="CHEBI:17596"/>
        <dbReference type="ChEBI" id="CHEBI:43474"/>
        <dbReference type="ChEBI" id="CHEBI:57720"/>
        <dbReference type="EC" id="2.4.2.1"/>
    </reaction>
    <physiologicalReaction direction="left-to-right" evidence="1">
        <dbReference type="Rhea" id="RHEA:27647"/>
    </physiologicalReaction>
</comment>
<evidence type="ECO:0000256" key="1">
    <source>
        <dbReference type="ARBA" id="ARBA00000553"/>
    </source>
</evidence>
<comment type="similarity">
    <text evidence="2 10">Belongs to the purine nucleoside phosphorylase YfiH/LACC1 family.</text>
</comment>
<evidence type="ECO:0000256" key="7">
    <source>
        <dbReference type="ARBA" id="ARBA00047989"/>
    </source>
</evidence>
<dbReference type="Proteomes" id="UP000231542">
    <property type="component" value="Unassembled WGS sequence"/>
</dbReference>
<evidence type="ECO:0000256" key="8">
    <source>
        <dbReference type="ARBA" id="ARBA00048968"/>
    </source>
</evidence>
<reference evidence="11 12" key="1">
    <citation type="submission" date="2017-09" db="EMBL/GenBank/DDBJ databases">
        <title>Depth-based differentiation of microbial function through sediment-hosted aquifers and enrichment of novel symbionts in the deep terrestrial subsurface.</title>
        <authorList>
            <person name="Probst A.J."/>
            <person name="Ladd B."/>
            <person name="Jarett J.K."/>
            <person name="Geller-Mcgrath D.E."/>
            <person name="Sieber C.M."/>
            <person name="Emerson J.B."/>
            <person name="Anantharaman K."/>
            <person name="Thomas B.C."/>
            <person name="Malmstrom R."/>
            <person name="Stieglmeier M."/>
            <person name="Klingl A."/>
            <person name="Woyke T."/>
            <person name="Ryan C.M."/>
            <person name="Banfield J.F."/>
        </authorList>
    </citation>
    <scope>NUCLEOTIDE SEQUENCE [LARGE SCALE GENOMIC DNA]</scope>
    <source>
        <strain evidence="11">CG08_land_8_20_14_0_20_40_16</strain>
    </source>
</reference>
<sequence>MVMLVDSNKLARFSNLKLAISTKRFGNLSFQHFYLNEEDTKQNRSQFFSALKIKANQVVNIALGHTARIFWVQKKDGGKGALNKSSLISFYDGLITVEKNLFLMITIADCFPVFYFDSQKECIGLTHSGWRGILACINRRMVADFKKRVKSNPKDILVYIGPGIQRCHFEVEKDVFNQFHSAFGEKIAFEKNNYFWVDLSEAIKVQLIESGIKEENIEQSAYCTYCEEKLFSSYRRDKKNYIAQGAIIGLID</sequence>
<comment type="caution">
    <text evidence="11">The sequence shown here is derived from an EMBL/GenBank/DDBJ whole genome shotgun (WGS) entry which is preliminary data.</text>
</comment>
<evidence type="ECO:0000313" key="11">
    <source>
        <dbReference type="EMBL" id="PIS42467.1"/>
    </source>
</evidence>
<dbReference type="InterPro" id="IPR003730">
    <property type="entry name" value="Cu_polyphenol_OxRdtase"/>
</dbReference>
<dbReference type="GO" id="GO:0016787">
    <property type="term" value="F:hydrolase activity"/>
    <property type="evidence" value="ECO:0007669"/>
    <property type="project" value="UniProtKB-KW"/>
</dbReference>
<keyword evidence="6" id="KW-0862">Zinc</keyword>
<name>A0A2H0YVE8_9BACT</name>
<keyword evidence="4" id="KW-0479">Metal-binding</keyword>
<accession>A0A2H0YVE8</accession>
<dbReference type="InterPro" id="IPR038371">
    <property type="entry name" value="Cu_polyphenol_OxRdtase_sf"/>
</dbReference>
<evidence type="ECO:0000256" key="9">
    <source>
        <dbReference type="ARBA" id="ARBA00049893"/>
    </source>
</evidence>
<dbReference type="GO" id="GO:0005507">
    <property type="term" value="F:copper ion binding"/>
    <property type="evidence" value="ECO:0007669"/>
    <property type="project" value="TreeGrafter"/>
</dbReference>
<evidence type="ECO:0000256" key="5">
    <source>
        <dbReference type="ARBA" id="ARBA00022801"/>
    </source>
</evidence>
<keyword evidence="3" id="KW-0808">Transferase</keyword>
<dbReference type="Pfam" id="PF02578">
    <property type="entry name" value="Cu-oxidase_4"/>
    <property type="match status" value="1"/>
</dbReference>
<dbReference type="GO" id="GO:0017061">
    <property type="term" value="F:S-methyl-5-thioadenosine phosphorylase activity"/>
    <property type="evidence" value="ECO:0007669"/>
    <property type="project" value="UniProtKB-EC"/>
</dbReference>
<dbReference type="CDD" id="cd16833">
    <property type="entry name" value="YfiH"/>
    <property type="match status" value="1"/>
</dbReference>
<proteinExistence type="inferred from homology"/>
<comment type="catalytic activity">
    <reaction evidence="8">
        <text>adenosine + phosphate = alpha-D-ribose 1-phosphate + adenine</text>
        <dbReference type="Rhea" id="RHEA:27642"/>
        <dbReference type="ChEBI" id="CHEBI:16335"/>
        <dbReference type="ChEBI" id="CHEBI:16708"/>
        <dbReference type="ChEBI" id="CHEBI:43474"/>
        <dbReference type="ChEBI" id="CHEBI:57720"/>
        <dbReference type="EC" id="2.4.2.1"/>
    </reaction>
    <physiologicalReaction direction="left-to-right" evidence="8">
        <dbReference type="Rhea" id="RHEA:27643"/>
    </physiologicalReaction>
</comment>
<comment type="catalytic activity">
    <reaction evidence="9">
        <text>S-methyl-5'-thioadenosine + phosphate = 5-(methylsulfanyl)-alpha-D-ribose 1-phosphate + adenine</text>
        <dbReference type="Rhea" id="RHEA:11852"/>
        <dbReference type="ChEBI" id="CHEBI:16708"/>
        <dbReference type="ChEBI" id="CHEBI:17509"/>
        <dbReference type="ChEBI" id="CHEBI:43474"/>
        <dbReference type="ChEBI" id="CHEBI:58533"/>
        <dbReference type="EC" id="2.4.2.28"/>
    </reaction>
    <physiologicalReaction direction="left-to-right" evidence="9">
        <dbReference type="Rhea" id="RHEA:11853"/>
    </physiologicalReaction>
</comment>
<gene>
    <name evidence="11" type="ORF">COT24_03425</name>
</gene>
<evidence type="ECO:0000256" key="3">
    <source>
        <dbReference type="ARBA" id="ARBA00022679"/>
    </source>
</evidence>
<evidence type="ECO:0000256" key="10">
    <source>
        <dbReference type="RuleBase" id="RU361274"/>
    </source>
</evidence>
<dbReference type="PANTHER" id="PTHR30616:SF2">
    <property type="entry name" value="PURINE NUCLEOSIDE PHOSPHORYLASE LACC1"/>
    <property type="match status" value="1"/>
</dbReference>
<evidence type="ECO:0000313" key="12">
    <source>
        <dbReference type="Proteomes" id="UP000231542"/>
    </source>
</evidence>
<keyword evidence="5" id="KW-0378">Hydrolase</keyword>
<dbReference type="SUPFAM" id="SSF64438">
    <property type="entry name" value="CNF1/YfiH-like putative cysteine hydrolases"/>
    <property type="match status" value="1"/>
</dbReference>
<protein>
    <recommendedName>
        <fullName evidence="10">Purine nucleoside phosphorylase</fullName>
    </recommendedName>
</protein>
<evidence type="ECO:0000256" key="6">
    <source>
        <dbReference type="ARBA" id="ARBA00022833"/>
    </source>
</evidence>
<dbReference type="NCBIfam" id="TIGR00726">
    <property type="entry name" value="peptidoglycan editing factor PgeF"/>
    <property type="match status" value="1"/>
</dbReference>
<evidence type="ECO:0000256" key="2">
    <source>
        <dbReference type="ARBA" id="ARBA00007353"/>
    </source>
</evidence>
<dbReference type="AlphaFoldDB" id="A0A2H0YVE8"/>
<evidence type="ECO:0000256" key="4">
    <source>
        <dbReference type="ARBA" id="ARBA00022723"/>
    </source>
</evidence>
<dbReference type="Gene3D" id="3.60.140.10">
    <property type="entry name" value="CNF1/YfiH-like putative cysteine hydrolases"/>
    <property type="match status" value="1"/>
</dbReference>
<organism evidence="11 12">
    <name type="scientific">Candidatus Kerfeldbacteria bacterium CG08_land_8_20_14_0_20_40_16</name>
    <dbReference type="NCBI Taxonomy" id="2014244"/>
    <lineage>
        <taxon>Bacteria</taxon>
        <taxon>Candidatus Kerfeldiibacteriota</taxon>
    </lineage>
</organism>